<dbReference type="EMBL" id="KC246812">
    <property type="protein sequence ID" value="AHF24961.1"/>
    <property type="molecule type" value="Genomic_DNA"/>
</dbReference>
<organism evidence="3">
    <name type="scientific">uncultured bacterium Contig1477</name>
    <dbReference type="NCBI Taxonomy" id="1393434"/>
    <lineage>
        <taxon>Bacteria</taxon>
        <taxon>environmental samples</taxon>
    </lineage>
</organism>
<evidence type="ECO:0000256" key="2">
    <source>
        <dbReference type="SAM" id="Phobius"/>
    </source>
</evidence>
<reference evidence="3" key="1">
    <citation type="journal article" date="2013" name="PLoS ONE">
        <title>Metagenomic insights into the carbohydrate-active enzymes carried by the microorganisms adhering to solid digesta in the rumen of cows.</title>
        <authorList>
            <person name="Wang L."/>
            <person name="Hatem A."/>
            <person name="Catalyurek U.V."/>
            <person name="Morrison M."/>
            <person name="Yu Z."/>
        </authorList>
    </citation>
    <scope>NUCLEOTIDE SEQUENCE</scope>
</reference>
<dbReference type="AlphaFoldDB" id="W0FJB2"/>
<proteinExistence type="predicted"/>
<evidence type="ECO:0000256" key="1">
    <source>
        <dbReference type="SAM" id="MobiDB-lite"/>
    </source>
</evidence>
<evidence type="ECO:0000313" key="3">
    <source>
        <dbReference type="EMBL" id="AHF24961.1"/>
    </source>
</evidence>
<feature type="region of interest" description="Disordered" evidence="1">
    <location>
        <begin position="83"/>
        <end position="111"/>
    </location>
</feature>
<protein>
    <submittedName>
        <fullName evidence="3">Uncharacterized protein</fullName>
    </submittedName>
</protein>
<feature type="transmembrane region" description="Helical" evidence="2">
    <location>
        <begin position="63"/>
        <end position="81"/>
    </location>
</feature>
<keyword evidence="2" id="KW-0812">Transmembrane</keyword>
<accession>W0FJB2</accession>
<keyword evidence="2" id="KW-0472">Membrane</keyword>
<name>W0FJB2_9BACT</name>
<sequence length="135" mass="15347">MDLRFTQKLCKIGKSSGFDRHQDDTDAIINDNIVSDESQRYFVQYSGYINIFNRKGNRVKKTGALLAAIIMVLAMITPLYTGNAEDVLPPSPEPPAEYVEGRPTPAPTPVPAETVIDHVHNPEQYKYFFFQRDRK</sequence>
<keyword evidence="2" id="KW-1133">Transmembrane helix</keyword>
<feature type="non-terminal residue" evidence="3">
    <location>
        <position position="135"/>
    </location>
</feature>